<protein>
    <submittedName>
        <fullName evidence="4">Uncharacterized protein</fullName>
    </submittedName>
</protein>
<name>A0A6A4W6W3_AMPAM</name>
<dbReference type="EMBL" id="VIIS01001368">
    <property type="protein sequence ID" value="KAF0299410.1"/>
    <property type="molecule type" value="Genomic_DNA"/>
</dbReference>
<accession>A0A6A4W6W3</accession>
<gene>
    <name evidence="4" type="ORF">FJT64_027858</name>
</gene>
<feature type="domain" description="Integrase zinc-binding" evidence="2">
    <location>
        <begin position="494"/>
        <end position="543"/>
    </location>
</feature>
<proteinExistence type="predicted"/>
<feature type="region of interest" description="Disordered" evidence="1">
    <location>
        <begin position="279"/>
        <end position="311"/>
    </location>
</feature>
<feature type="region of interest" description="Disordered" evidence="1">
    <location>
        <begin position="1"/>
        <end position="29"/>
    </location>
</feature>
<evidence type="ECO:0000313" key="5">
    <source>
        <dbReference type="Proteomes" id="UP000440578"/>
    </source>
</evidence>
<feature type="domain" description="DUF7041" evidence="3">
    <location>
        <begin position="34"/>
        <end position="114"/>
    </location>
</feature>
<dbReference type="InterPro" id="IPR041588">
    <property type="entry name" value="Integrase_H2C2"/>
</dbReference>
<dbReference type="OrthoDB" id="6378313at2759"/>
<organism evidence="4 5">
    <name type="scientific">Amphibalanus amphitrite</name>
    <name type="common">Striped barnacle</name>
    <name type="synonym">Balanus amphitrite</name>
    <dbReference type="NCBI Taxonomy" id="1232801"/>
    <lineage>
        <taxon>Eukaryota</taxon>
        <taxon>Metazoa</taxon>
        <taxon>Ecdysozoa</taxon>
        <taxon>Arthropoda</taxon>
        <taxon>Crustacea</taxon>
        <taxon>Multicrustacea</taxon>
        <taxon>Cirripedia</taxon>
        <taxon>Thoracica</taxon>
        <taxon>Thoracicalcarea</taxon>
        <taxon>Balanomorpha</taxon>
        <taxon>Balanoidea</taxon>
        <taxon>Balanidae</taxon>
        <taxon>Amphibalaninae</taxon>
        <taxon>Amphibalanus</taxon>
    </lineage>
</organism>
<keyword evidence="5" id="KW-1185">Reference proteome</keyword>
<evidence type="ECO:0000313" key="4">
    <source>
        <dbReference type="EMBL" id="KAF0299410.1"/>
    </source>
</evidence>
<dbReference type="InterPro" id="IPR055469">
    <property type="entry name" value="DUF7041"/>
</dbReference>
<dbReference type="Pfam" id="PF23055">
    <property type="entry name" value="DUF7041"/>
    <property type="match status" value="1"/>
</dbReference>
<sequence length="598" mass="65851">MTTQPEQQQPPLQAGQEPPAPQPASSRPYAAFRLPPFSADDMGLWLAQVDCACRVAGITDDAIKFDLVAANLPQTVAAQVRDVVTANPPNYTALTSALRERLAQTRTARLTSLLRHQQLGDQRPSQLLRNMRTELGAVDGQQDVELLRMLFLQRLPQATRAALSLLAEDTPLDQLATAADRYLVASAATPGTLGVAAITAEQGQRAAAAKAELTRQEAETLAERARQEAETQAERARQEAERARQEAELARQRAALEAQQLADEAERRQLELELLEEEEYDHQSSAVDRQALARPAAAAPSEPAAQLREPLQAGDRFSRTRDWVEQSSQYGQLCLHYDADISAATNVTAVISKLPSALALKWGEHAVHAGLVRPTLADLDSWLRRYVAAGRWVRRFAHNSRSRAAADRRTGPLTAEELREAECVWLLSTQAEQFGDEIAALQHGTRVPSNSQLHRLNPFLDSNGLLRVGGQLRHARLDFKVKRRVILPARGDITRLIVTDRHEKLAHSGAEHVLAHLRNQFWVISGRAAVERYTPTCTPCRKRAWGGHLERICVLTGPNAPGRPPPAGSAVRGETTTTARLRRRNGAGVDTIRLRCSV</sequence>
<evidence type="ECO:0000259" key="3">
    <source>
        <dbReference type="Pfam" id="PF23055"/>
    </source>
</evidence>
<dbReference type="PANTHER" id="PTHR33327:SF3">
    <property type="entry name" value="RNA-DIRECTED DNA POLYMERASE"/>
    <property type="match status" value="1"/>
</dbReference>
<dbReference type="PANTHER" id="PTHR33327">
    <property type="entry name" value="ENDONUCLEASE"/>
    <property type="match status" value="1"/>
</dbReference>
<comment type="caution">
    <text evidence="4">The sequence shown here is derived from an EMBL/GenBank/DDBJ whole genome shotgun (WGS) entry which is preliminary data.</text>
</comment>
<dbReference type="Pfam" id="PF17921">
    <property type="entry name" value="Integrase_H2C2"/>
    <property type="match status" value="1"/>
</dbReference>
<feature type="region of interest" description="Disordered" evidence="1">
    <location>
        <begin position="223"/>
        <end position="248"/>
    </location>
</feature>
<dbReference type="AlphaFoldDB" id="A0A6A4W6W3"/>
<evidence type="ECO:0000259" key="2">
    <source>
        <dbReference type="Pfam" id="PF17921"/>
    </source>
</evidence>
<dbReference type="Gene3D" id="1.10.340.70">
    <property type="match status" value="1"/>
</dbReference>
<feature type="region of interest" description="Disordered" evidence="1">
    <location>
        <begin position="558"/>
        <end position="577"/>
    </location>
</feature>
<feature type="compositionally biased region" description="Low complexity" evidence="1">
    <location>
        <begin position="292"/>
        <end position="305"/>
    </location>
</feature>
<reference evidence="4 5" key="1">
    <citation type="submission" date="2019-07" db="EMBL/GenBank/DDBJ databases">
        <title>Draft genome assembly of a fouling barnacle, Amphibalanus amphitrite (Darwin, 1854): The first reference genome for Thecostraca.</title>
        <authorList>
            <person name="Kim W."/>
        </authorList>
    </citation>
    <scope>NUCLEOTIDE SEQUENCE [LARGE SCALE GENOMIC DNA]</scope>
    <source>
        <strain evidence="4">SNU_AA5</strain>
        <tissue evidence="4">Soma without cirri and trophi</tissue>
    </source>
</reference>
<evidence type="ECO:0000256" key="1">
    <source>
        <dbReference type="SAM" id="MobiDB-lite"/>
    </source>
</evidence>
<dbReference type="Proteomes" id="UP000440578">
    <property type="component" value="Unassembled WGS sequence"/>
</dbReference>
<feature type="compositionally biased region" description="Low complexity" evidence="1">
    <location>
        <begin position="1"/>
        <end position="17"/>
    </location>
</feature>